<protein>
    <submittedName>
        <fullName evidence="2">Diamine N-acetyltransferase</fullName>
        <ecNumber evidence="2">2.3.1.57</ecNumber>
    </submittedName>
</protein>
<sequence>MNIELRPITLDNFYAICQLVVSPEQVNQVDSNAISLAEANFMPFAWFRAIYANNQPVGFILVDADTTTGKFSLWRLMLDQSQQGKGYGRLAISALTNALQGEFGISELFTSVVTGENSPIAFYQSCGFELTGALVAGREIELCLAVEFVK</sequence>
<keyword evidence="3" id="KW-1185">Reference proteome</keyword>
<dbReference type="RefSeq" id="WP_065546576.1">
    <property type="nucleotide sequence ID" value="NZ_CP016415.1"/>
</dbReference>
<organism evidence="2 3">
    <name type="scientific">Vibrio scophthalmi</name>
    <dbReference type="NCBI Taxonomy" id="45658"/>
    <lineage>
        <taxon>Bacteria</taxon>
        <taxon>Pseudomonadati</taxon>
        <taxon>Pseudomonadota</taxon>
        <taxon>Gammaproteobacteria</taxon>
        <taxon>Vibrionales</taxon>
        <taxon>Vibrionaceae</taxon>
        <taxon>Vibrio</taxon>
    </lineage>
</organism>
<dbReference type="PROSITE" id="PS51186">
    <property type="entry name" value="GNAT"/>
    <property type="match status" value="1"/>
</dbReference>
<dbReference type="InterPro" id="IPR000182">
    <property type="entry name" value="GNAT_dom"/>
</dbReference>
<dbReference type="EMBL" id="CP016415">
    <property type="protein sequence ID" value="ANU38947.1"/>
    <property type="molecule type" value="Genomic_DNA"/>
</dbReference>
<keyword evidence="2" id="KW-0012">Acyltransferase</keyword>
<dbReference type="InterPro" id="IPR016181">
    <property type="entry name" value="Acyl_CoA_acyltransferase"/>
</dbReference>
<accession>A0A1C7FGV4</accession>
<dbReference type="AlphaFoldDB" id="A0A1C7FGV4"/>
<feature type="domain" description="N-acetyltransferase" evidence="1">
    <location>
        <begin position="3"/>
        <end position="150"/>
    </location>
</feature>
<dbReference type="GO" id="GO:0004145">
    <property type="term" value="F:diamine N-acetyltransferase activity"/>
    <property type="evidence" value="ECO:0007669"/>
    <property type="project" value="UniProtKB-EC"/>
</dbReference>
<dbReference type="GeneID" id="96874116"/>
<dbReference type="CDD" id="cd04301">
    <property type="entry name" value="NAT_SF"/>
    <property type="match status" value="1"/>
</dbReference>
<reference evidence="2 3" key="1">
    <citation type="submission" date="2016-07" db="EMBL/GenBank/DDBJ databases">
        <title>Genome sequencing of Vibrio scophthalmi strain VS-05, an isolated from Paralichthys olivaceus.</title>
        <authorList>
            <person name="Han H.-J."/>
        </authorList>
    </citation>
    <scope>NUCLEOTIDE SEQUENCE [LARGE SCALE GENOMIC DNA]</scope>
    <source>
        <strain evidence="2 3">VS-05</strain>
    </source>
</reference>
<name>A0A1C7FGV4_9VIBR</name>
<dbReference type="EC" id="2.3.1.57" evidence="2"/>
<gene>
    <name evidence="2" type="ORF">VSVS05_03911</name>
</gene>
<dbReference type="STRING" id="45658.VSVS12_03330"/>
<evidence type="ECO:0000313" key="3">
    <source>
        <dbReference type="Proteomes" id="UP000092528"/>
    </source>
</evidence>
<dbReference type="Pfam" id="PF00583">
    <property type="entry name" value="Acetyltransf_1"/>
    <property type="match status" value="1"/>
</dbReference>
<evidence type="ECO:0000313" key="2">
    <source>
        <dbReference type="EMBL" id="ANU38947.1"/>
    </source>
</evidence>
<dbReference type="Proteomes" id="UP000092528">
    <property type="component" value="Chromosome 2"/>
</dbReference>
<dbReference type="SUPFAM" id="SSF55729">
    <property type="entry name" value="Acyl-CoA N-acyltransferases (Nat)"/>
    <property type="match status" value="1"/>
</dbReference>
<keyword evidence="2" id="KW-0808">Transferase</keyword>
<proteinExistence type="predicted"/>
<dbReference type="Gene3D" id="3.40.630.30">
    <property type="match status" value="1"/>
</dbReference>
<evidence type="ECO:0000259" key="1">
    <source>
        <dbReference type="PROSITE" id="PS51186"/>
    </source>
</evidence>
<dbReference type="PATRIC" id="fig|45658.7.peg.3879"/>